<keyword evidence="2" id="KW-1185">Reference proteome</keyword>
<dbReference type="PANTHER" id="PTHR38926">
    <property type="entry name" value="F-BOX DOMAIN CONTAINING PROTEIN, EXPRESSED"/>
    <property type="match status" value="1"/>
</dbReference>
<sequence length="383" mass="43020">MRRSLPLPVELLGVIFCLATAGCKIQDLTNLTRVCTDFRTILFATPLFWTDLLVVFTHNTDLRKLIAQLGKLFKRSQKQWVRLSLNYESDMPHHEINILNDFLLDTGFTFRLKGLSVRFSKSVDLGHLGTIIRSGRVADARRIFNDWDFFTQFLEIAGAKDVKPFEDLEYLSLNVLDMAVRLQSQTFRRGFPNLKVLALNCSPRYGQDRLKTIDWAGIDLKGLKALTIVPFHDRDGLELSAYHLHTILSGAPDLESLNLSIPPQPSMTGAPPGPLIDKVIIVHESLTELVLSGGIEDMARLLSNLALPKLRSLRLEGANSDHGSRRLARRVLGTGILSKVEKLVRDSGCALKELMIDFQITWAEEQLAELRALLPAMARLTLT</sequence>
<dbReference type="HOGENOM" id="CLU_721624_0_0_1"/>
<evidence type="ECO:0000313" key="1">
    <source>
        <dbReference type="EMBL" id="EAU81685.2"/>
    </source>
</evidence>
<reference evidence="1 2" key="1">
    <citation type="journal article" date="2010" name="Proc. Natl. Acad. Sci. U.S.A.">
        <title>Insights into evolution of multicellular fungi from the assembled chromosomes of the mushroom Coprinopsis cinerea (Coprinus cinereus).</title>
        <authorList>
            <person name="Stajich J.E."/>
            <person name="Wilke S.K."/>
            <person name="Ahren D."/>
            <person name="Au C.H."/>
            <person name="Birren B.W."/>
            <person name="Borodovsky M."/>
            <person name="Burns C."/>
            <person name="Canback B."/>
            <person name="Casselton L.A."/>
            <person name="Cheng C.K."/>
            <person name="Deng J."/>
            <person name="Dietrich F.S."/>
            <person name="Fargo D.C."/>
            <person name="Farman M.L."/>
            <person name="Gathman A.C."/>
            <person name="Goldberg J."/>
            <person name="Guigo R."/>
            <person name="Hoegger P.J."/>
            <person name="Hooker J.B."/>
            <person name="Huggins A."/>
            <person name="James T.Y."/>
            <person name="Kamada T."/>
            <person name="Kilaru S."/>
            <person name="Kodira C."/>
            <person name="Kues U."/>
            <person name="Kupfer D."/>
            <person name="Kwan H.S."/>
            <person name="Lomsadze A."/>
            <person name="Li W."/>
            <person name="Lilly W.W."/>
            <person name="Ma L.J."/>
            <person name="Mackey A.J."/>
            <person name="Manning G."/>
            <person name="Martin F."/>
            <person name="Muraguchi H."/>
            <person name="Natvig D.O."/>
            <person name="Palmerini H."/>
            <person name="Ramesh M.A."/>
            <person name="Rehmeyer C.J."/>
            <person name="Roe B.A."/>
            <person name="Shenoy N."/>
            <person name="Stanke M."/>
            <person name="Ter-Hovhannisyan V."/>
            <person name="Tunlid A."/>
            <person name="Velagapudi R."/>
            <person name="Vision T.J."/>
            <person name="Zeng Q."/>
            <person name="Zolan M.E."/>
            <person name="Pukkila P.J."/>
        </authorList>
    </citation>
    <scope>NUCLEOTIDE SEQUENCE [LARGE SCALE GENOMIC DNA]</scope>
    <source>
        <strain evidence="2">Okayama-7 / 130 / ATCC MYA-4618 / FGSC 9003</strain>
    </source>
</reference>
<dbReference type="InterPro" id="IPR032675">
    <property type="entry name" value="LRR_dom_sf"/>
</dbReference>
<dbReference type="RefSeq" id="XP_001840238.2">
    <property type="nucleotide sequence ID" value="XM_001840186.2"/>
</dbReference>
<dbReference type="AlphaFoldDB" id="A8PBP8"/>
<dbReference type="Gene3D" id="3.80.10.10">
    <property type="entry name" value="Ribonuclease Inhibitor"/>
    <property type="match status" value="1"/>
</dbReference>
<dbReference type="InParanoid" id="A8PBP8"/>
<name>A8PBP8_COPC7</name>
<gene>
    <name evidence="1" type="ORF">CC1G_02701</name>
</gene>
<accession>A8PBP8</accession>
<protein>
    <submittedName>
        <fullName evidence="1">Uncharacterized protein</fullName>
    </submittedName>
</protein>
<dbReference type="EMBL" id="AACS02000004">
    <property type="protein sequence ID" value="EAU81685.2"/>
    <property type="molecule type" value="Genomic_DNA"/>
</dbReference>
<dbReference type="KEGG" id="cci:CC1G_02701"/>
<dbReference type="SUPFAM" id="SSF52047">
    <property type="entry name" value="RNI-like"/>
    <property type="match status" value="1"/>
</dbReference>
<dbReference type="PROSITE" id="PS51257">
    <property type="entry name" value="PROKAR_LIPOPROTEIN"/>
    <property type="match status" value="1"/>
</dbReference>
<dbReference type="VEuPathDB" id="FungiDB:CC1G_02701"/>
<dbReference type="GeneID" id="6016870"/>
<dbReference type="Proteomes" id="UP000001861">
    <property type="component" value="Unassembled WGS sequence"/>
</dbReference>
<organism evidence="1 2">
    <name type="scientific">Coprinopsis cinerea (strain Okayama-7 / 130 / ATCC MYA-4618 / FGSC 9003)</name>
    <name type="common">Inky cap fungus</name>
    <name type="synonym">Hormographiella aspergillata</name>
    <dbReference type="NCBI Taxonomy" id="240176"/>
    <lineage>
        <taxon>Eukaryota</taxon>
        <taxon>Fungi</taxon>
        <taxon>Dikarya</taxon>
        <taxon>Basidiomycota</taxon>
        <taxon>Agaricomycotina</taxon>
        <taxon>Agaricomycetes</taxon>
        <taxon>Agaricomycetidae</taxon>
        <taxon>Agaricales</taxon>
        <taxon>Agaricineae</taxon>
        <taxon>Psathyrellaceae</taxon>
        <taxon>Coprinopsis</taxon>
    </lineage>
</organism>
<evidence type="ECO:0000313" key="2">
    <source>
        <dbReference type="Proteomes" id="UP000001861"/>
    </source>
</evidence>
<dbReference type="PANTHER" id="PTHR38926:SF72">
    <property type="entry name" value="IM:7136021-RELATED"/>
    <property type="match status" value="1"/>
</dbReference>
<proteinExistence type="predicted"/>
<comment type="caution">
    <text evidence="1">The sequence shown here is derived from an EMBL/GenBank/DDBJ whole genome shotgun (WGS) entry which is preliminary data.</text>
</comment>